<reference evidence="9 10" key="1">
    <citation type="submission" date="2019-04" db="EMBL/GenBank/DDBJ databases">
        <authorList>
            <consortium name="Wellcome Sanger Institute Data Sharing"/>
        </authorList>
    </citation>
    <scope>NUCLEOTIDE SEQUENCE [LARGE SCALE GENOMIC DNA]</scope>
</reference>
<evidence type="ECO:0000256" key="4">
    <source>
        <dbReference type="ARBA" id="ARBA00023157"/>
    </source>
</evidence>
<dbReference type="GO" id="GO:0048013">
    <property type="term" value="P:ephrin receptor signaling pathway"/>
    <property type="evidence" value="ECO:0007669"/>
    <property type="project" value="TreeGrafter"/>
</dbReference>
<dbReference type="Ensembl" id="ENSSFOT00015064247.1">
    <property type="protein sequence ID" value="ENSSFOP00015072926.1"/>
    <property type="gene ID" value="ENSSFOG00015010054.2"/>
</dbReference>
<dbReference type="PRINTS" id="PR01347">
    <property type="entry name" value="EPHRIN"/>
</dbReference>
<organism evidence="9 10">
    <name type="scientific">Scleropages formosus</name>
    <name type="common">Asian bonytongue</name>
    <name type="synonym">Osteoglossum formosum</name>
    <dbReference type="NCBI Taxonomy" id="113540"/>
    <lineage>
        <taxon>Eukaryota</taxon>
        <taxon>Metazoa</taxon>
        <taxon>Chordata</taxon>
        <taxon>Craniata</taxon>
        <taxon>Vertebrata</taxon>
        <taxon>Euteleostomi</taxon>
        <taxon>Actinopterygii</taxon>
        <taxon>Neopterygii</taxon>
        <taxon>Teleostei</taxon>
        <taxon>Osteoglossocephala</taxon>
        <taxon>Osteoglossomorpha</taxon>
        <taxon>Osteoglossiformes</taxon>
        <taxon>Osteoglossidae</taxon>
        <taxon>Scleropages</taxon>
    </lineage>
</organism>
<keyword evidence="4 6" id="KW-1015">Disulfide bond</keyword>
<dbReference type="Proteomes" id="UP000694397">
    <property type="component" value="Chromosome 23"/>
</dbReference>
<dbReference type="GO" id="GO:0005886">
    <property type="term" value="C:plasma membrane"/>
    <property type="evidence" value="ECO:0007669"/>
    <property type="project" value="TreeGrafter"/>
</dbReference>
<dbReference type="PANTHER" id="PTHR11304">
    <property type="entry name" value="EPHRIN"/>
    <property type="match status" value="1"/>
</dbReference>
<comment type="caution">
    <text evidence="6">Lacks conserved residue(s) required for the propagation of feature annotation.</text>
</comment>
<keyword evidence="2" id="KW-0732">Signal</keyword>
<dbReference type="GO" id="GO:0046875">
    <property type="term" value="F:ephrin receptor binding"/>
    <property type="evidence" value="ECO:0007669"/>
    <property type="project" value="TreeGrafter"/>
</dbReference>
<evidence type="ECO:0000256" key="3">
    <source>
        <dbReference type="ARBA" id="ARBA00023136"/>
    </source>
</evidence>
<dbReference type="SUPFAM" id="SSF49503">
    <property type="entry name" value="Cupredoxins"/>
    <property type="match status" value="1"/>
</dbReference>
<proteinExistence type="inferred from homology"/>
<evidence type="ECO:0000256" key="5">
    <source>
        <dbReference type="ARBA" id="ARBA00023180"/>
    </source>
</evidence>
<evidence type="ECO:0000313" key="9">
    <source>
        <dbReference type="Ensembl" id="ENSSFOP00015072926.1"/>
    </source>
</evidence>
<evidence type="ECO:0000256" key="2">
    <source>
        <dbReference type="ARBA" id="ARBA00022729"/>
    </source>
</evidence>
<dbReference type="OrthoDB" id="6250301at2759"/>
<keyword evidence="5" id="KW-0325">Glycoprotein</keyword>
<dbReference type="Gene3D" id="2.60.40.420">
    <property type="entry name" value="Cupredoxins - blue copper proteins"/>
    <property type="match status" value="1"/>
</dbReference>
<dbReference type="InterPro" id="IPR008972">
    <property type="entry name" value="Cupredoxin"/>
</dbReference>
<keyword evidence="10" id="KW-1185">Reference proteome</keyword>
<feature type="disulfide bond" evidence="6">
    <location>
        <begin position="83"/>
        <end position="123"/>
    </location>
</feature>
<keyword evidence="3 7" id="KW-0472">Membrane</keyword>
<evidence type="ECO:0000256" key="7">
    <source>
        <dbReference type="RuleBase" id="RU004375"/>
    </source>
</evidence>
<dbReference type="PANTHER" id="PTHR11304:SF42">
    <property type="entry name" value="EPHRIN-A4"/>
    <property type="match status" value="1"/>
</dbReference>
<dbReference type="GeneTree" id="ENSGT00940000160040"/>
<name>A0A8C9WG12_SCLFO</name>
<dbReference type="Pfam" id="PF00812">
    <property type="entry name" value="Ephrin"/>
    <property type="match status" value="1"/>
</dbReference>
<evidence type="ECO:0000313" key="10">
    <source>
        <dbReference type="Proteomes" id="UP000694397"/>
    </source>
</evidence>
<feature type="domain" description="Ephrin RBD" evidence="8">
    <location>
        <begin position="44"/>
        <end position="183"/>
    </location>
</feature>
<evidence type="ECO:0000256" key="1">
    <source>
        <dbReference type="ARBA" id="ARBA00004370"/>
    </source>
</evidence>
<dbReference type="InterPro" id="IPR001799">
    <property type="entry name" value="Ephrin_RBD"/>
</dbReference>
<reference evidence="9" key="3">
    <citation type="submission" date="2025-09" db="UniProtKB">
        <authorList>
            <consortium name="Ensembl"/>
        </authorList>
    </citation>
    <scope>IDENTIFICATION</scope>
</reference>
<evidence type="ECO:0000256" key="6">
    <source>
        <dbReference type="PROSITE-ProRule" id="PRU00884"/>
    </source>
</evidence>
<dbReference type="PROSITE" id="PS51551">
    <property type="entry name" value="EPHRIN_RBD_2"/>
    <property type="match status" value="1"/>
</dbReference>
<comment type="subcellular location">
    <subcellularLocation>
        <location evidence="1">Membrane</location>
    </subcellularLocation>
</comment>
<dbReference type="InterPro" id="IPR031328">
    <property type="entry name" value="Ephrin"/>
</dbReference>
<sequence>DTNINILFVTRIVYRRGGLCATFSLGVSALPIYNVWLSPSSTIHVLPPRVSVPSLCLCFSTARLVRGDLTIQVNINDHLDIYCPHYPHGTSVSPPETLALYQVAEGQFRGCVKTEGAIKRWECNRPYAPFGPVLFSEKIQKHSPFSKGLEFLPGHHYYYSSLPMTDGPALPCLKLRLSVCCESSEYTPLPHHFIPLSALSPTQDVVLIFH</sequence>
<comment type="similarity">
    <text evidence="6 7">Belongs to the ephrin family.</text>
</comment>
<evidence type="ECO:0000259" key="8">
    <source>
        <dbReference type="PROSITE" id="PS51551"/>
    </source>
</evidence>
<dbReference type="AlphaFoldDB" id="A0A8C9WG12"/>
<dbReference type="GO" id="GO:0007411">
    <property type="term" value="P:axon guidance"/>
    <property type="evidence" value="ECO:0007669"/>
    <property type="project" value="TreeGrafter"/>
</dbReference>
<protein>
    <submittedName>
        <fullName evidence="9">Ephrin-A4-like</fullName>
    </submittedName>
</protein>
<reference evidence="9" key="2">
    <citation type="submission" date="2025-08" db="UniProtKB">
        <authorList>
            <consortium name="Ensembl"/>
        </authorList>
    </citation>
    <scope>IDENTIFICATION</scope>
</reference>
<gene>
    <name evidence="9" type="primary">LOC108942522</name>
</gene>
<accession>A0A8C9WG12</accession>